<reference evidence="4" key="1">
    <citation type="submission" date="2018-09" db="EMBL/GenBank/DDBJ databases">
        <authorList>
            <person name="Livingstone P.G."/>
            <person name="Whitworth D.E."/>
        </authorList>
    </citation>
    <scope>NUCLEOTIDE SEQUENCE [LARGE SCALE GENOMIC DNA]</scope>
    <source>
        <strain evidence="4">CA040B</strain>
    </source>
</reference>
<feature type="signal peptide" evidence="1">
    <location>
        <begin position="1"/>
        <end position="30"/>
    </location>
</feature>
<dbReference type="EMBL" id="RAWG01000034">
    <property type="protein sequence ID" value="RKH45525.1"/>
    <property type="molecule type" value="Genomic_DNA"/>
</dbReference>
<name>A0A3A8NWK6_9BACT</name>
<proteinExistence type="predicted"/>
<dbReference type="AlphaFoldDB" id="A0A3A8NWK6"/>
<accession>A0A3A8NWK6</accession>
<dbReference type="Pfam" id="PF20032">
    <property type="entry name" value="ADYC"/>
    <property type="match status" value="1"/>
</dbReference>
<gene>
    <name evidence="3" type="ORF">D7X12_07690</name>
</gene>
<evidence type="ECO:0000313" key="3">
    <source>
        <dbReference type="EMBL" id="RKH45525.1"/>
    </source>
</evidence>
<protein>
    <recommendedName>
        <fullName evidence="2">ADYC domain-containing protein</fullName>
    </recommendedName>
</protein>
<evidence type="ECO:0000256" key="1">
    <source>
        <dbReference type="SAM" id="SignalP"/>
    </source>
</evidence>
<comment type="caution">
    <text evidence="3">The sequence shown here is derived from an EMBL/GenBank/DDBJ whole genome shotgun (WGS) entry which is preliminary data.</text>
</comment>
<evidence type="ECO:0000313" key="4">
    <source>
        <dbReference type="Proteomes" id="UP000273405"/>
    </source>
</evidence>
<keyword evidence="1" id="KW-0732">Signal</keyword>
<sequence length="491" mass="51524">MNEVHPVKLAPRLFPACLSVWFLVACGVSAPGDDLPEPRLTTQDFADGSDGYHSQGTLLHGTSYLAAYHANATVFFGGRHRSATSRLVRGEIVADMPLQVDGTTASLLACTSSDGQGATRACGLVVEGQGTCTPGTSVTLTSGGSCHRNIPGACAGSPVMRVCSGEQPCEHQGTGYLVTGAPMCGFSACPSAVFTCPASGIYTVLAGASAPGAPWGLDLVSSVGVFPATTRELRAEKLVGARLRTNDGTSTGPLLEVSEVTNASTVPITESPGTWDPSGNTFLYSVKVLNSDFQPLGTLCGSNPDPHAGPGLAVPVRGLYDLLGNRTESTAAFTFGCDYAVIAKCYRWGYKPWLDGAQDGPTTKAHWSCTRMARADYCGNGTSYTRDGTPIRLWDDLYPTINAPPANPIPPAGVEFEAGWKPTGPACLSHWRWKSLDASCTSLSWPIYDSTGKVTNDCRDFPEDGCAPICDDAKEAALLYGANVFNESSSH</sequence>
<evidence type="ECO:0000259" key="2">
    <source>
        <dbReference type="Pfam" id="PF20032"/>
    </source>
</evidence>
<dbReference type="InterPro" id="IPR045426">
    <property type="entry name" value="ADYC"/>
</dbReference>
<feature type="chain" id="PRO_5017280640" description="ADYC domain-containing protein" evidence="1">
    <location>
        <begin position="31"/>
        <end position="491"/>
    </location>
</feature>
<dbReference type="OrthoDB" id="8066319at2"/>
<keyword evidence="4" id="KW-1185">Reference proteome</keyword>
<dbReference type="Proteomes" id="UP000273405">
    <property type="component" value="Unassembled WGS sequence"/>
</dbReference>
<organism evidence="3 4">
    <name type="scientific">Corallococcus sicarius</name>
    <dbReference type="NCBI Taxonomy" id="2316726"/>
    <lineage>
        <taxon>Bacteria</taxon>
        <taxon>Pseudomonadati</taxon>
        <taxon>Myxococcota</taxon>
        <taxon>Myxococcia</taxon>
        <taxon>Myxococcales</taxon>
        <taxon>Cystobacterineae</taxon>
        <taxon>Myxococcaceae</taxon>
        <taxon>Corallococcus</taxon>
    </lineage>
</organism>
<feature type="domain" description="ADYC" evidence="2">
    <location>
        <begin position="236"/>
        <end position="433"/>
    </location>
</feature>